<keyword evidence="11" id="KW-1133">Transmembrane helix</keyword>
<evidence type="ECO:0000256" key="4">
    <source>
        <dbReference type="ARBA" id="ARBA00022801"/>
    </source>
</evidence>
<evidence type="ECO:0000256" key="5">
    <source>
        <dbReference type="ARBA" id="ARBA00023001"/>
    </source>
</evidence>
<dbReference type="AlphaFoldDB" id="A0A1I7RME8"/>
<dbReference type="EC" id="3.2.1.4" evidence="3 9"/>
<evidence type="ECO:0000256" key="11">
    <source>
        <dbReference type="SAM" id="Phobius"/>
    </source>
</evidence>
<dbReference type="Proteomes" id="UP000095284">
    <property type="component" value="Unplaced"/>
</dbReference>
<evidence type="ECO:0000256" key="2">
    <source>
        <dbReference type="ARBA" id="ARBA00007793"/>
    </source>
</evidence>
<proteinExistence type="inferred from homology"/>
<evidence type="ECO:0000256" key="8">
    <source>
        <dbReference type="ARBA" id="ARBA00023326"/>
    </source>
</evidence>
<dbReference type="GO" id="GO:0008810">
    <property type="term" value="F:cellulase activity"/>
    <property type="evidence" value="ECO:0007669"/>
    <property type="project" value="UniProtKB-EC"/>
</dbReference>
<accession>A0A1I7RME8</accession>
<keyword evidence="11" id="KW-0472">Membrane</keyword>
<evidence type="ECO:0000256" key="6">
    <source>
        <dbReference type="ARBA" id="ARBA00023277"/>
    </source>
</evidence>
<comment type="similarity">
    <text evidence="2">Belongs to the glycosyl hydrolase 45 (cellulase K) family.</text>
</comment>
<dbReference type="PANTHER" id="PTHR39730">
    <property type="entry name" value="ENDOGLUCANASE 1"/>
    <property type="match status" value="1"/>
</dbReference>
<evidence type="ECO:0000256" key="1">
    <source>
        <dbReference type="ARBA" id="ARBA00000966"/>
    </source>
</evidence>
<keyword evidence="4" id="KW-0378">Hydrolase</keyword>
<dbReference type="Pfam" id="PF02015">
    <property type="entry name" value="Glyco_hydro_45"/>
    <property type="match status" value="1"/>
</dbReference>
<dbReference type="PROSITE" id="PS01140">
    <property type="entry name" value="GLYCOSYL_HYDROL_F45"/>
    <property type="match status" value="1"/>
</dbReference>
<comment type="catalytic activity">
    <reaction evidence="1 9">
        <text>Endohydrolysis of (1-&gt;4)-beta-D-glucosidic linkages in cellulose, lichenin and cereal beta-D-glucans.</text>
        <dbReference type="EC" id="3.2.1.4"/>
    </reaction>
</comment>
<feature type="active site" description="Nucleophile" evidence="9">
    <location>
        <position position="164"/>
    </location>
</feature>
<protein>
    <recommendedName>
        <fullName evidence="3 9">Cellulase</fullName>
        <ecNumber evidence="3 9">3.2.1.4</ecNumber>
    </recommendedName>
</protein>
<reference evidence="14" key="1">
    <citation type="submission" date="2016-11" db="UniProtKB">
        <authorList>
            <consortium name="WormBaseParasite"/>
        </authorList>
    </citation>
    <scope>IDENTIFICATION</scope>
</reference>
<dbReference type="GO" id="GO:0030245">
    <property type="term" value="P:cellulose catabolic process"/>
    <property type="evidence" value="ECO:0007669"/>
    <property type="project" value="UniProtKB-KW"/>
</dbReference>
<dbReference type="InterPro" id="IPR000334">
    <property type="entry name" value="Glyco_hydro_45"/>
</dbReference>
<evidence type="ECO:0000256" key="7">
    <source>
        <dbReference type="ARBA" id="ARBA00023295"/>
    </source>
</evidence>
<keyword evidence="11" id="KW-0812">Transmembrane</keyword>
<feature type="domain" description="Glycosyl hydrolases family 45 active site" evidence="12">
    <location>
        <begin position="159"/>
        <end position="170"/>
    </location>
</feature>
<evidence type="ECO:0000259" key="12">
    <source>
        <dbReference type="PROSITE" id="PS01140"/>
    </source>
</evidence>
<keyword evidence="5" id="KW-0136">Cellulose degradation</keyword>
<dbReference type="PANTHER" id="PTHR39730:SF1">
    <property type="entry name" value="ENDOGLUCANASE 1"/>
    <property type="match status" value="1"/>
</dbReference>
<evidence type="ECO:0000313" key="13">
    <source>
        <dbReference type="Proteomes" id="UP000095284"/>
    </source>
</evidence>
<evidence type="ECO:0000256" key="3">
    <source>
        <dbReference type="ARBA" id="ARBA00012601"/>
    </source>
</evidence>
<evidence type="ECO:0000256" key="10">
    <source>
        <dbReference type="SAM" id="MobiDB-lite"/>
    </source>
</evidence>
<organism evidence="13 14">
    <name type="scientific">Bursaphelenchus xylophilus</name>
    <name type="common">Pinewood nematode worm</name>
    <name type="synonym">Aphelenchoides xylophilus</name>
    <dbReference type="NCBI Taxonomy" id="6326"/>
    <lineage>
        <taxon>Eukaryota</taxon>
        <taxon>Metazoa</taxon>
        <taxon>Ecdysozoa</taxon>
        <taxon>Nematoda</taxon>
        <taxon>Chromadorea</taxon>
        <taxon>Rhabditida</taxon>
        <taxon>Tylenchina</taxon>
        <taxon>Tylenchomorpha</taxon>
        <taxon>Aphelenchoidea</taxon>
        <taxon>Aphelenchoididae</taxon>
        <taxon>Bursaphelenchus</taxon>
    </lineage>
</organism>
<keyword evidence="7" id="KW-0326">Glycosidase</keyword>
<evidence type="ECO:0000256" key="9">
    <source>
        <dbReference type="PROSITE-ProRule" id="PRU10069"/>
    </source>
</evidence>
<sequence>MVSPRKHLLAFCSNYNRIHEEEGIEILDKRIDGNIGQELVRGWRRPEGGQKKDARGQLGRQEAGSPMERQYLSDQKPEFIKQAMRCGCPTVMMVVMTCSTSTQSTRPFLPIVVLDQRKKRPFHGVKSSQSISVFIFSTMKYFVLLCLLGLALADDTGKTTRYWDCCKPSCAWPGKAQLKQGPSKYCDVNDKPLADDGNTQSGCNGGSAYACSTDQPWAVNDSLSYGFAAVKLQGGQESDWCCACYELTFTDGPVAGKKFVVQATNTGGDLGSNHFDLMIPGGGVGIFNGCQAQWKSPADGWGQRYGGVSSASDCSSLPEALQPGCNWRFDWFQNADNPGMTFKRVPCPTEITDKSGCIRSDDQ</sequence>
<dbReference type="CDD" id="cd22278">
    <property type="entry name" value="DPBB_GH45_endoglucanase"/>
    <property type="match status" value="1"/>
</dbReference>
<feature type="region of interest" description="Disordered" evidence="10">
    <location>
        <begin position="42"/>
        <end position="67"/>
    </location>
</feature>
<feature type="transmembrane region" description="Helical" evidence="11">
    <location>
        <begin position="131"/>
        <end position="153"/>
    </location>
</feature>
<dbReference type="SUPFAM" id="SSF50685">
    <property type="entry name" value="Barwin-like endoglucanases"/>
    <property type="match status" value="1"/>
</dbReference>
<dbReference type="Gene3D" id="2.40.40.10">
    <property type="entry name" value="RlpA-like domain"/>
    <property type="match status" value="1"/>
</dbReference>
<dbReference type="eggNOG" id="ENOG502QTGS">
    <property type="taxonomic scope" value="Eukaryota"/>
</dbReference>
<feature type="compositionally biased region" description="Basic and acidic residues" evidence="10">
    <location>
        <begin position="44"/>
        <end position="55"/>
    </location>
</feature>
<dbReference type="WBParaSite" id="BXY_0188300.1">
    <property type="protein sequence ID" value="BXY_0188300.1"/>
    <property type="gene ID" value="BXY_0188300"/>
</dbReference>
<keyword evidence="6" id="KW-0119">Carbohydrate metabolism</keyword>
<name>A0A1I7RME8_BURXY</name>
<dbReference type="InterPro" id="IPR036908">
    <property type="entry name" value="RlpA-like_sf"/>
</dbReference>
<keyword evidence="8" id="KW-0624">Polysaccharide degradation</keyword>
<dbReference type="InterPro" id="IPR052288">
    <property type="entry name" value="GH45_Enzymes"/>
</dbReference>
<evidence type="ECO:0000313" key="14">
    <source>
        <dbReference type="WBParaSite" id="BXY_0188300.1"/>
    </source>
</evidence>